<evidence type="ECO:0000256" key="8">
    <source>
        <dbReference type="ARBA" id="ARBA00029346"/>
    </source>
</evidence>
<evidence type="ECO:0000256" key="5">
    <source>
        <dbReference type="ARBA" id="ARBA00022840"/>
    </source>
</evidence>
<keyword evidence="4 9" id="KW-0547">Nucleotide-binding</keyword>
<dbReference type="GO" id="GO:0004595">
    <property type="term" value="F:pantetheine-phosphate adenylyltransferase activity"/>
    <property type="evidence" value="ECO:0007669"/>
    <property type="project" value="UniProtKB-UniRule"/>
</dbReference>
<feature type="binding site" evidence="9">
    <location>
        <position position="47"/>
    </location>
    <ligand>
        <name>substrate</name>
    </ligand>
</feature>
<feature type="binding site" evidence="9">
    <location>
        <begin position="134"/>
        <end position="140"/>
    </location>
    <ligand>
        <name>ATP</name>
        <dbReference type="ChEBI" id="CHEBI:30616"/>
    </ligand>
</feature>
<evidence type="ECO:0000256" key="9">
    <source>
        <dbReference type="HAMAP-Rule" id="MF_00151"/>
    </source>
</evidence>
<dbReference type="Gene3D" id="3.40.50.620">
    <property type="entry name" value="HUPs"/>
    <property type="match status" value="1"/>
</dbReference>
<evidence type="ECO:0000256" key="2">
    <source>
        <dbReference type="ARBA" id="ARBA00022679"/>
    </source>
</evidence>
<dbReference type="InterPro" id="IPR001980">
    <property type="entry name" value="PPAT"/>
</dbReference>
<comment type="cofactor">
    <cofactor evidence="9">
        <name>Mg(2+)</name>
        <dbReference type="ChEBI" id="CHEBI:18420"/>
    </cofactor>
</comment>
<keyword evidence="3 9" id="KW-0548">Nucleotidyltransferase</keyword>
<feature type="binding site" evidence="9">
    <location>
        <position position="23"/>
    </location>
    <ligand>
        <name>ATP</name>
        <dbReference type="ChEBI" id="CHEBI:30616"/>
    </ligand>
</feature>
<evidence type="ECO:0000256" key="6">
    <source>
        <dbReference type="ARBA" id="ARBA00022842"/>
    </source>
</evidence>
<dbReference type="InterPro" id="IPR014729">
    <property type="entry name" value="Rossmann-like_a/b/a_fold"/>
</dbReference>
<organism evidence="11 12">
    <name type="scientific">Acetobacter aceti</name>
    <dbReference type="NCBI Taxonomy" id="435"/>
    <lineage>
        <taxon>Bacteria</taxon>
        <taxon>Pseudomonadati</taxon>
        <taxon>Pseudomonadota</taxon>
        <taxon>Alphaproteobacteria</taxon>
        <taxon>Acetobacterales</taxon>
        <taxon>Acetobacteraceae</taxon>
        <taxon>Acetobacter</taxon>
        <taxon>Acetobacter subgen. Acetobacter</taxon>
    </lineage>
</organism>
<reference evidence="11 12" key="1">
    <citation type="submission" date="2016-03" db="EMBL/GenBank/DDBJ databases">
        <title>Acetic acid bacteria sequencing.</title>
        <authorList>
            <person name="Brandt J."/>
            <person name="Jakob F."/>
            <person name="Vogel R.F."/>
        </authorList>
    </citation>
    <scope>NUCLEOTIDE SEQUENCE [LARGE SCALE GENOMIC DNA]</scope>
    <source>
        <strain evidence="11 12">TMW2.1153</strain>
    </source>
</reference>
<feature type="binding site" evidence="9">
    <location>
        <begin position="15"/>
        <end position="16"/>
    </location>
    <ligand>
        <name>ATP</name>
        <dbReference type="ChEBI" id="CHEBI:30616"/>
    </ligand>
</feature>
<dbReference type="GO" id="GO:0005524">
    <property type="term" value="F:ATP binding"/>
    <property type="evidence" value="ECO:0007669"/>
    <property type="project" value="UniProtKB-KW"/>
</dbReference>
<keyword evidence="7 9" id="KW-0173">Coenzyme A biosynthesis</keyword>
<dbReference type="HAMAP" id="MF_00151">
    <property type="entry name" value="PPAT_bact"/>
    <property type="match status" value="1"/>
</dbReference>
<dbReference type="NCBIfam" id="TIGR00125">
    <property type="entry name" value="cyt_tran_rel"/>
    <property type="match status" value="1"/>
</dbReference>
<dbReference type="GO" id="GO:0015937">
    <property type="term" value="P:coenzyme A biosynthetic process"/>
    <property type="evidence" value="ECO:0007669"/>
    <property type="project" value="UniProtKB-UniRule"/>
</dbReference>
<dbReference type="CDD" id="cd02163">
    <property type="entry name" value="PPAT"/>
    <property type="match status" value="1"/>
</dbReference>
<feature type="binding site" evidence="9">
    <location>
        <position position="15"/>
    </location>
    <ligand>
        <name>substrate</name>
    </ligand>
</feature>
<dbReference type="SUPFAM" id="SSF52374">
    <property type="entry name" value="Nucleotidylyl transferase"/>
    <property type="match status" value="1"/>
</dbReference>
<evidence type="ECO:0000313" key="12">
    <source>
        <dbReference type="Proteomes" id="UP000188937"/>
    </source>
</evidence>
<dbReference type="InterPro" id="IPR004821">
    <property type="entry name" value="Cyt_trans-like"/>
</dbReference>
<feature type="site" description="Transition state stabilizer" evidence="9">
    <location>
        <position position="23"/>
    </location>
</feature>
<dbReference type="PANTHER" id="PTHR21342:SF1">
    <property type="entry name" value="PHOSPHOPANTETHEINE ADENYLYLTRANSFERASE"/>
    <property type="match status" value="1"/>
</dbReference>
<name>A0A1U9KI23_ACEAC</name>
<keyword evidence="5 9" id="KW-0067">ATP-binding</keyword>
<dbReference type="NCBIfam" id="TIGR01510">
    <property type="entry name" value="coaD_prev_kdtB"/>
    <property type="match status" value="1"/>
</dbReference>
<feature type="domain" description="Cytidyltransferase-like" evidence="10">
    <location>
        <begin position="11"/>
        <end position="144"/>
    </location>
</feature>
<comment type="subcellular location">
    <subcellularLocation>
        <location evidence="9">Cytoplasm</location>
    </subcellularLocation>
</comment>
<comment type="similarity">
    <text evidence="9">Belongs to the bacterial CoaD family.</text>
</comment>
<comment type="subunit">
    <text evidence="9">Homohexamer.</text>
</comment>
<dbReference type="eggNOG" id="COG0669">
    <property type="taxonomic scope" value="Bacteria"/>
</dbReference>
<feature type="binding site" evidence="9">
    <location>
        <position position="98"/>
    </location>
    <ligand>
        <name>substrate</name>
    </ligand>
</feature>
<keyword evidence="12" id="KW-1185">Reference proteome</keyword>
<dbReference type="STRING" id="435.A0U92_12475"/>
<evidence type="ECO:0000256" key="1">
    <source>
        <dbReference type="ARBA" id="ARBA00022490"/>
    </source>
</evidence>
<comment type="function">
    <text evidence="9">Reversibly transfers an adenylyl group from ATP to 4'-phosphopantetheine, yielding dephospho-CoA (dPCoA) and pyrophosphate.</text>
</comment>
<gene>
    <name evidence="9" type="primary">coaD</name>
    <name evidence="11" type="ORF">A0U92_12475</name>
</gene>
<dbReference type="UniPathway" id="UPA00241">
    <property type="reaction ID" value="UER00355"/>
</dbReference>
<keyword evidence="2 9" id="KW-0808">Transferase</keyword>
<dbReference type="EC" id="2.7.7.3" evidence="9"/>
<keyword evidence="6 9" id="KW-0460">Magnesium</keyword>
<dbReference type="PANTHER" id="PTHR21342">
    <property type="entry name" value="PHOSPHOPANTETHEINE ADENYLYLTRANSFERASE"/>
    <property type="match status" value="1"/>
</dbReference>
<evidence type="ECO:0000256" key="7">
    <source>
        <dbReference type="ARBA" id="ARBA00022993"/>
    </source>
</evidence>
<dbReference type="AlphaFoldDB" id="A0A1U9KI23"/>
<sequence>MKADRPARVGFYPGTFDPVTFGHLDVIERAARLVDRLVIGVAVNAGKNPLLSIEERVASIEEAVPPLAERSDCEIVVTPFNELLVDAVRRSGASMIVRGLRLLVDFDYEAQMLGANRRLAPEIETIFLMASERTQFISSRMVREIAHYGGDISEFTPPGAAVRVTARLGR</sequence>
<proteinExistence type="inferred from homology"/>
<comment type="catalytic activity">
    <reaction evidence="8 9">
        <text>(R)-4'-phosphopantetheine + ATP + H(+) = 3'-dephospho-CoA + diphosphate</text>
        <dbReference type="Rhea" id="RHEA:19801"/>
        <dbReference type="ChEBI" id="CHEBI:15378"/>
        <dbReference type="ChEBI" id="CHEBI:30616"/>
        <dbReference type="ChEBI" id="CHEBI:33019"/>
        <dbReference type="ChEBI" id="CHEBI:57328"/>
        <dbReference type="ChEBI" id="CHEBI:61723"/>
        <dbReference type="EC" id="2.7.7.3"/>
    </reaction>
</comment>
<protein>
    <recommendedName>
        <fullName evidence="9">Phosphopantetheine adenylyltransferase</fullName>
        <ecNumber evidence="9">2.7.7.3</ecNumber>
    </recommendedName>
    <alternativeName>
        <fullName evidence="9">Dephospho-CoA pyrophosphorylase</fullName>
    </alternativeName>
    <alternativeName>
        <fullName evidence="9">Pantetheine-phosphate adenylyltransferase</fullName>
        <shortName evidence="9">PPAT</shortName>
    </alternativeName>
</protein>
<dbReference type="GO" id="GO:0005737">
    <property type="term" value="C:cytoplasm"/>
    <property type="evidence" value="ECO:0007669"/>
    <property type="project" value="UniProtKB-SubCell"/>
</dbReference>
<feature type="binding site" evidence="9">
    <location>
        <begin position="99"/>
        <end position="101"/>
    </location>
    <ligand>
        <name>ATP</name>
        <dbReference type="ChEBI" id="CHEBI:30616"/>
    </ligand>
</feature>
<dbReference type="KEGG" id="aace:A0U92_12475"/>
<dbReference type="Proteomes" id="UP000188937">
    <property type="component" value="Chromosome"/>
</dbReference>
<dbReference type="OrthoDB" id="9806661at2"/>
<accession>A0A1U9KI23</accession>
<evidence type="ECO:0000259" key="10">
    <source>
        <dbReference type="Pfam" id="PF01467"/>
    </source>
</evidence>
<keyword evidence="1 9" id="KW-0963">Cytoplasm</keyword>
<dbReference type="Pfam" id="PF01467">
    <property type="entry name" value="CTP_transf_like"/>
    <property type="match status" value="1"/>
</dbReference>
<comment type="pathway">
    <text evidence="9">Cofactor biosynthesis; coenzyme A biosynthesis; CoA from (R)-pantothenate: step 4/5.</text>
</comment>
<evidence type="ECO:0000256" key="3">
    <source>
        <dbReference type="ARBA" id="ARBA00022695"/>
    </source>
</evidence>
<evidence type="ECO:0000313" key="11">
    <source>
        <dbReference type="EMBL" id="AQS85461.1"/>
    </source>
</evidence>
<dbReference type="RefSeq" id="WP_077813514.1">
    <property type="nucleotide sequence ID" value="NZ_CP014692.1"/>
</dbReference>
<feature type="binding site" evidence="9">
    <location>
        <position position="109"/>
    </location>
    <ligand>
        <name>ATP</name>
        <dbReference type="ChEBI" id="CHEBI:30616"/>
    </ligand>
</feature>
<dbReference type="EMBL" id="CP014692">
    <property type="protein sequence ID" value="AQS85461.1"/>
    <property type="molecule type" value="Genomic_DNA"/>
</dbReference>
<evidence type="ECO:0000256" key="4">
    <source>
        <dbReference type="ARBA" id="ARBA00022741"/>
    </source>
</evidence>
<dbReference type="PRINTS" id="PR01020">
    <property type="entry name" value="LPSBIOSNTHSS"/>
</dbReference>
<feature type="binding site" evidence="9">
    <location>
        <position position="84"/>
    </location>
    <ligand>
        <name>substrate</name>
    </ligand>
</feature>